<accession>A0AAW2DXY7</accession>
<dbReference type="Pfam" id="PF03134">
    <property type="entry name" value="TB2_DP1_HVA22"/>
    <property type="match status" value="1"/>
</dbReference>
<dbReference type="GO" id="GO:0009298">
    <property type="term" value="P:GDP-mannose biosynthetic process"/>
    <property type="evidence" value="ECO:0007669"/>
    <property type="project" value="InterPro"/>
</dbReference>
<comment type="caution">
    <text evidence="2">The sequence shown here is derived from an EMBL/GenBank/DDBJ whole genome shotgun (WGS) entry which is preliminary data.</text>
</comment>
<evidence type="ECO:0000313" key="3">
    <source>
        <dbReference type="Proteomes" id="UP001459277"/>
    </source>
</evidence>
<feature type="binding site" evidence="1">
    <location>
        <position position="160"/>
    </location>
    <ligand>
        <name>Mg(2+)</name>
        <dbReference type="ChEBI" id="CHEBI:18420"/>
        <label>1</label>
    </ligand>
</feature>
<sequence>MDTKLGPRHLTKDMQDLLLIIQDNVRLLFWPRIKLMIVCWLVVPQFDGAIYVYNQFIHPCLSMNPLVVIDEFNKWKEFIFKRENFLAQAERYINKNGPEALEELIATKKKSKKPNHGMEEFNAIPVMAKKEVEWVFPQGWDKTYCLRYLDDFHEIHFFGDKTNKTYCLRYLCSSCCFPCSGVVVDL</sequence>
<dbReference type="InterPro" id="IPR023214">
    <property type="entry name" value="HAD_sf"/>
</dbReference>
<dbReference type="InterPro" id="IPR005002">
    <property type="entry name" value="PMM"/>
</dbReference>
<dbReference type="GO" id="GO:0004615">
    <property type="term" value="F:phosphomannomutase activity"/>
    <property type="evidence" value="ECO:0007669"/>
    <property type="project" value="InterPro"/>
</dbReference>
<organism evidence="2 3">
    <name type="scientific">Lithocarpus litseifolius</name>
    <dbReference type="NCBI Taxonomy" id="425828"/>
    <lineage>
        <taxon>Eukaryota</taxon>
        <taxon>Viridiplantae</taxon>
        <taxon>Streptophyta</taxon>
        <taxon>Embryophyta</taxon>
        <taxon>Tracheophyta</taxon>
        <taxon>Spermatophyta</taxon>
        <taxon>Magnoliopsida</taxon>
        <taxon>eudicotyledons</taxon>
        <taxon>Gunneridae</taxon>
        <taxon>Pentapetalae</taxon>
        <taxon>rosids</taxon>
        <taxon>fabids</taxon>
        <taxon>Fagales</taxon>
        <taxon>Fagaceae</taxon>
        <taxon>Lithocarpus</taxon>
    </lineage>
</organism>
<proteinExistence type="predicted"/>
<evidence type="ECO:0000256" key="1">
    <source>
        <dbReference type="PIRSR" id="PIRSR605002-3"/>
    </source>
</evidence>
<evidence type="ECO:0008006" key="4">
    <source>
        <dbReference type="Google" id="ProtNLM"/>
    </source>
</evidence>
<dbReference type="Proteomes" id="UP001459277">
    <property type="component" value="Unassembled WGS sequence"/>
</dbReference>
<dbReference type="Pfam" id="PF03332">
    <property type="entry name" value="PMM"/>
    <property type="match status" value="1"/>
</dbReference>
<comment type="cofactor">
    <cofactor evidence="1">
        <name>Mg(2+)</name>
        <dbReference type="ChEBI" id="CHEBI:18420"/>
    </cofactor>
</comment>
<gene>
    <name evidence="2" type="ORF">SO802_002582</name>
</gene>
<dbReference type="InterPro" id="IPR004345">
    <property type="entry name" value="TB2_DP1_HVA22"/>
</dbReference>
<dbReference type="EMBL" id="JAZDWU010000001">
    <property type="protein sequence ID" value="KAL0015513.1"/>
    <property type="molecule type" value="Genomic_DNA"/>
</dbReference>
<reference evidence="2 3" key="1">
    <citation type="submission" date="2024-01" db="EMBL/GenBank/DDBJ databases">
        <title>A telomere-to-telomere, gap-free genome of sweet tea (Lithocarpus litseifolius).</title>
        <authorList>
            <person name="Zhou J."/>
        </authorList>
    </citation>
    <scope>NUCLEOTIDE SEQUENCE [LARGE SCALE GENOMIC DNA]</scope>
    <source>
        <strain evidence="2">Zhou-2022a</strain>
        <tissue evidence="2">Leaf</tissue>
    </source>
</reference>
<keyword evidence="1" id="KW-0479">Metal-binding</keyword>
<evidence type="ECO:0000313" key="2">
    <source>
        <dbReference type="EMBL" id="KAL0015513.1"/>
    </source>
</evidence>
<name>A0AAW2DXY7_9ROSI</name>
<keyword evidence="1" id="KW-0460">Magnesium</keyword>
<dbReference type="GO" id="GO:0046872">
    <property type="term" value="F:metal ion binding"/>
    <property type="evidence" value="ECO:0007669"/>
    <property type="project" value="UniProtKB-KW"/>
</dbReference>
<keyword evidence="3" id="KW-1185">Reference proteome</keyword>
<protein>
    <recommendedName>
        <fullName evidence="4">HVA22-like protein</fullName>
    </recommendedName>
</protein>
<dbReference type="Gene3D" id="3.40.50.1000">
    <property type="entry name" value="HAD superfamily/HAD-like"/>
    <property type="match status" value="1"/>
</dbReference>
<dbReference type="AlphaFoldDB" id="A0AAW2DXY7"/>